<dbReference type="GO" id="GO:0000472">
    <property type="term" value="P:endonucleolytic cleavage to generate mature 5'-end of SSU-rRNA from (SSU-rRNA, 5.8S rRNA, LSU-rRNA)"/>
    <property type="evidence" value="ECO:0007669"/>
    <property type="project" value="TreeGrafter"/>
</dbReference>
<sequence length="998" mass="114823">MDSDANYLVSFFKETSRYFSYGGDNLVVLPNLNSFISQYDDCLYAVPLQKLNDSNTLVESLLRDEFLDDIDSIEQNRREILCILDSNEENLYNGTKHSNRCVVALGGISRYIVNPASYQLIVVFSNNVMCVYSLLSDKKDWLYLSVISSTKVFKHMLDYKNGKFKSSFRINSSPITLLKPFKKEKIFLCNREGDVYMYDYVKRVRLAHFKDHTAFVKSLHFIVTKENEIGLITLDNDNIIDLWSIGGASSGVNHKAGKGKEEDILVLGGKEKAVRPFKRLIKHENIVSVIVVTSKLVDHVERRKKGSWVLLIIEESGKMYYEDPTDQSTLMKNEVMYGFGTVKSVEYTKDMIVLLGLNGTILIYDHMDATDEIKLEVAQSAKELDDGEDYYYEYSKSWYNRHRKRKSGRKLMIVLTGDEVIRVLLLNQLNEFIPLGLKNTSQTHKEVVTTIYHDHRNDLLLSGSKDKLVILWDMKKLVQLKLINTIYIVTSLLLVTTKLSSTNIVDIVCSNNNIINLYSTKLSYDGSYSKSAHELGDMNKEADKSTHTSVVHKTNINYLGISHNQKYISSCSNDKVIVVHNANNLIVKGRCIGHKKSVLYVKFMKMTKTLVSSSMDQTIKIWNLSDFTNMKTLQGHTNSIMKILVLDNHVQLISCGLDGFVKLWNVPNSECVQTLNSHDNQAVWDVEMDNNQLYSASNNIIVVSEDASGEMMKRQALEEKNEEIVTSQINSLLLKNNYKESLLLSIKLNNIKLTNSIILKLTNKLLFEPEFQIKGDGDDERVVGKDVSDSGEEDVYDYVINRIKEEKEEEERKQLLRNLFNFIKTWITNRKNYYTANMLLNKMLRSLKLEELFKVEGLLETAEFLLHSLSNHQTRLSSLQEKSYLLDIITQHNPVSVNTNIVNDVLYKKHKRMRSISTLSQSRDNNSTTRNVRNERNRSHVISHCSRLRTHEWVCNNISTQRNTRNYRISKNWNKTRSAGVKRSNQLIRDTMGKLTLF</sequence>
<dbReference type="InterPro" id="IPR019775">
    <property type="entry name" value="WD40_repeat_CS"/>
</dbReference>
<dbReference type="InterPro" id="IPR013934">
    <property type="entry name" value="Utp13_C"/>
</dbReference>
<dbReference type="GO" id="GO:0000480">
    <property type="term" value="P:endonucleolytic cleavage in 5'-ETS of tricistronic rRNA transcript (SSU-rRNA, 5.8S rRNA, LSU-rRNA)"/>
    <property type="evidence" value="ECO:0007669"/>
    <property type="project" value="TreeGrafter"/>
</dbReference>
<proteinExistence type="predicted"/>
<gene>
    <name evidence="7" type="ORF">TOT_020000646</name>
</gene>
<dbReference type="STRING" id="869250.J4DPB0"/>
<feature type="repeat" description="WD" evidence="5">
    <location>
        <begin position="441"/>
        <end position="475"/>
    </location>
</feature>
<keyword evidence="2 5" id="KW-0853">WD repeat</keyword>
<dbReference type="VEuPathDB" id="PiroplasmaDB:TOT_020000646"/>
<organism evidence="7 8">
    <name type="scientific">Theileria orientalis strain Shintoku</name>
    <dbReference type="NCBI Taxonomy" id="869250"/>
    <lineage>
        <taxon>Eukaryota</taxon>
        <taxon>Sar</taxon>
        <taxon>Alveolata</taxon>
        <taxon>Apicomplexa</taxon>
        <taxon>Aconoidasida</taxon>
        <taxon>Piroplasmida</taxon>
        <taxon>Theileriidae</taxon>
        <taxon>Theileria</taxon>
    </lineage>
</organism>
<dbReference type="InterPro" id="IPR036322">
    <property type="entry name" value="WD40_repeat_dom_sf"/>
</dbReference>
<name>J4DPB0_THEOR</name>
<dbReference type="KEGG" id="tot:TOT_020000646"/>
<dbReference type="PRINTS" id="PR00320">
    <property type="entry name" value="GPROTEINBRPT"/>
</dbReference>
<dbReference type="OMA" id="HKTNINY"/>
<dbReference type="GeneID" id="20714776"/>
<dbReference type="PANTHER" id="PTHR19854:SF15">
    <property type="entry name" value="TRANSDUCIN BETA-LIKE PROTEIN 3"/>
    <property type="match status" value="1"/>
</dbReference>
<dbReference type="AlphaFoldDB" id="J4DPB0"/>
<feature type="domain" description="U3 small nucleolar RNA-associated protein 13 C-terminal" evidence="6">
    <location>
        <begin position="728"/>
        <end position="891"/>
    </location>
</feature>
<evidence type="ECO:0000256" key="1">
    <source>
        <dbReference type="ARBA" id="ARBA00004604"/>
    </source>
</evidence>
<dbReference type="InterPro" id="IPR001680">
    <property type="entry name" value="WD40_rpt"/>
</dbReference>
<dbReference type="PROSITE" id="PS50294">
    <property type="entry name" value="WD_REPEATS_REGION"/>
    <property type="match status" value="3"/>
</dbReference>
<dbReference type="OrthoDB" id="674604at2759"/>
<dbReference type="SMART" id="SM00320">
    <property type="entry name" value="WD40"/>
    <property type="match status" value="6"/>
</dbReference>
<dbReference type="InterPro" id="IPR020472">
    <property type="entry name" value="WD40_PAC1"/>
</dbReference>
<dbReference type="Gene3D" id="2.130.10.10">
    <property type="entry name" value="YVTN repeat-like/Quinoprotein amine dehydrogenase"/>
    <property type="match status" value="2"/>
</dbReference>
<dbReference type="GO" id="GO:0032040">
    <property type="term" value="C:small-subunit processome"/>
    <property type="evidence" value="ECO:0007669"/>
    <property type="project" value="InterPro"/>
</dbReference>
<evidence type="ECO:0000259" key="6">
    <source>
        <dbReference type="Pfam" id="PF08625"/>
    </source>
</evidence>
<evidence type="ECO:0000313" key="8">
    <source>
        <dbReference type="Proteomes" id="UP000003786"/>
    </source>
</evidence>
<dbReference type="InterPro" id="IPR015943">
    <property type="entry name" value="WD40/YVTN_repeat-like_dom_sf"/>
</dbReference>
<feature type="repeat" description="WD" evidence="5">
    <location>
        <begin position="633"/>
        <end position="674"/>
    </location>
</feature>
<keyword evidence="8" id="KW-1185">Reference proteome</keyword>
<dbReference type="Proteomes" id="UP000003786">
    <property type="component" value="Chromosome 2"/>
</dbReference>
<dbReference type="PROSITE" id="PS50082">
    <property type="entry name" value="WD_REPEATS_2"/>
    <property type="match status" value="3"/>
</dbReference>
<dbReference type="PROSITE" id="PS00678">
    <property type="entry name" value="WD_REPEATS_1"/>
    <property type="match status" value="3"/>
</dbReference>
<evidence type="ECO:0000256" key="5">
    <source>
        <dbReference type="PROSITE-ProRule" id="PRU00221"/>
    </source>
</evidence>
<accession>J4DPB0</accession>
<dbReference type="SUPFAM" id="SSF50978">
    <property type="entry name" value="WD40 repeat-like"/>
    <property type="match status" value="2"/>
</dbReference>
<evidence type="ECO:0000256" key="4">
    <source>
        <dbReference type="ARBA" id="ARBA00023242"/>
    </source>
</evidence>
<evidence type="ECO:0000256" key="3">
    <source>
        <dbReference type="ARBA" id="ARBA00022737"/>
    </source>
</evidence>
<comment type="subcellular location">
    <subcellularLocation>
        <location evidence="1">Nucleus</location>
        <location evidence="1">Nucleolus</location>
    </subcellularLocation>
</comment>
<dbReference type="eggNOG" id="KOG0319">
    <property type="taxonomic scope" value="Eukaryota"/>
</dbReference>
<protein>
    <submittedName>
        <fullName evidence="7">Transducin-like G-protein beta</fullName>
    </submittedName>
</protein>
<feature type="repeat" description="WD" evidence="5">
    <location>
        <begin position="591"/>
        <end position="632"/>
    </location>
</feature>
<dbReference type="Pfam" id="PF08625">
    <property type="entry name" value="Utp13"/>
    <property type="match status" value="1"/>
</dbReference>
<dbReference type="Pfam" id="PF00400">
    <property type="entry name" value="WD40"/>
    <property type="match status" value="3"/>
</dbReference>
<evidence type="ECO:0000313" key="7">
    <source>
        <dbReference type="EMBL" id="BAM40389.1"/>
    </source>
</evidence>
<dbReference type="PANTHER" id="PTHR19854">
    <property type="entry name" value="TRANSDUCIN BETA-LIKE 3"/>
    <property type="match status" value="1"/>
</dbReference>
<dbReference type="GO" id="GO:0034511">
    <property type="term" value="F:U3 snoRNA binding"/>
    <property type="evidence" value="ECO:0007669"/>
    <property type="project" value="TreeGrafter"/>
</dbReference>
<dbReference type="EMBL" id="AP011947">
    <property type="protein sequence ID" value="BAM40389.1"/>
    <property type="molecule type" value="Genomic_DNA"/>
</dbReference>
<dbReference type="RefSeq" id="XP_009690690.1">
    <property type="nucleotide sequence ID" value="XM_009692395.1"/>
</dbReference>
<reference evidence="7 8" key="1">
    <citation type="journal article" date="2012" name="MBio">
        <title>Comparative genome analysis of three eukaryotic parasites with differing abilities to transform leukocytes reveals key mediators of Theileria-induced leukocyte transformation.</title>
        <authorList>
            <person name="Hayashida K."/>
            <person name="Hara Y."/>
            <person name="Abe T."/>
            <person name="Yamasaki C."/>
            <person name="Toyoda A."/>
            <person name="Kosuge T."/>
            <person name="Suzuki Y."/>
            <person name="Sato Y."/>
            <person name="Kawashima S."/>
            <person name="Katayama T."/>
            <person name="Wakaguri H."/>
            <person name="Inoue N."/>
            <person name="Homma K."/>
            <person name="Tada-Umezaki M."/>
            <person name="Yagi Y."/>
            <person name="Fujii Y."/>
            <person name="Habara T."/>
            <person name="Kanehisa M."/>
            <person name="Watanabe H."/>
            <person name="Ito K."/>
            <person name="Gojobori T."/>
            <person name="Sugawara H."/>
            <person name="Imanishi T."/>
            <person name="Weir W."/>
            <person name="Gardner M."/>
            <person name="Pain A."/>
            <person name="Shiels B."/>
            <person name="Hattori M."/>
            <person name="Nene V."/>
            <person name="Sugimoto C."/>
        </authorList>
    </citation>
    <scope>NUCLEOTIDE SEQUENCE [LARGE SCALE GENOMIC DNA]</scope>
    <source>
        <strain evidence="7 8">Shintoku</strain>
    </source>
</reference>
<dbReference type="GO" id="GO:0030686">
    <property type="term" value="C:90S preribosome"/>
    <property type="evidence" value="ECO:0007669"/>
    <property type="project" value="TreeGrafter"/>
</dbReference>
<keyword evidence="3" id="KW-0677">Repeat</keyword>
<keyword evidence="4" id="KW-0539">Nucleus</keyword>
<evidence type="ECO:0000256" key="2">
    <source>
        <dbReference type="ARBA" id="ARBA00022574"/>
    </source>
</evidence>